<feature type="region of interest" description="Disordered" evidence="1">
    <location>
        <begin position="1"/>
        <end position="32"/>
    </location>
</feature>
<sequence>MVVGQARGRVAGLGPRPRGARAARAHRRHRERRVTERRVLLVSPAFHGYHGAIAASLEARGHTVVRHVYDQHLGMARRVGHQIRHELPQKVGVGSGRRLGREQTAAAIEAVRDTRPDAVVVVKGDALEPSFWEHLSTAGLPRVTWLYDEVRRTRYTPELLSEIGPLATYSILDDEAFNELGWDTRYLPLAFDHRLTIGPARPRTKHVTFVGARYPSRQFALESLAAAGVPVRAYGRDWSSHPVDRLRTWSVRRPDVTGLRDVDRATAYRVMASSTATLNLHGDQDGFTMRTFEAAGVGALQIVDRTDTAGLYRDGVELVAFTSLEELVDLCHRAASDAEWAESIRAAARERTLAEHTFDHRVAELEAAWDTV</sequence>
<dbReference type="InterPro" id="IPR055259">
    <property type="entry name" value="YkvP/CgeB_Glyco_trans-like"/>
</dbReference>
<proteinExistence type="predicted"/>
<name>A0A2R7YYR3_9ACTN</name>
<evidence type="ECO:0000313" key="3">
    <source>
        <dbReference type="EMBL" id="PUA81527.1"/>
    </source>
</evidence>
<keyword evidence="4" id="KW-1185">Reference proteome</keyword>
<dbReference type="Pfam" id="PF13524">
    <property type="entry name" value="Glyco_trans_1_2"/>
    <property type="match status" value="1"/>
</dbReference>
<protein>
    <submittedName>
        <fullName evidence="3">Spore maturation protein</fullName>
    </submittedName>
</protein>
<feature type="compositionally biased region" description="Low complexity" evidence="1">
    <location>
        <begin position="1"/>
        <end position="17"/>
    </location>
</feature>
<dbReference type="Proteomes" id="UP000244867">
    <property type="component" value="Unassembled WGS sequence"/>
</dbReference>
<evidence type="ECO:0000259" key="2">
    <source>
        <dbReference type="Pfam" id="PF13524"/>
    </source>
</evidence>
<reference evidence="3 4" key="1">
    <citation type="submission" date="2018-03" db="EMBL/GenBank/DDBJ databases">
        <authorList>
            <person name="Keele B.F."/>
        </authorList>
    </citation>
    <scope>NUCLEOTIDE SEQUENCE [LARGE SCALE GENOMIC DNA]</scope>
    <source>
        <strain evidence="3 4">IB-3</strain>
    </source>
</reference>
<dbReference type="EMBL" id="PYXZ01000002">
    <property type="protein sequence ID" value="PUA81527.1"/>
    <property type="molecule type" value="Genomic_DNA"/>
</dbReference>
<evidence type="ECO:0000313" key="4">
    <source>
        <dbReference type="Proteomes" id="UP000244867"/>
    </source>
</evidence>
<feature type="domain" description="Spore protein YkvP/CgeB glycosyl transferase-like" evidence="2">
    <location>
        <begin position="217"/>
        <end position="366"/>
    </location>
</feature>
<dbReference type="SUPFAM" id="SSF53756">
    <property type="entry name" value="UDP-Glycosyltransferase/glycogen phosphorylase"/>
    <property type="match status" value="1"/>
</dbReference>
<organism evidence="3 4">
    <name type="scientific">Nocardioides currus</name>
    <dbReference type="NCBI Taxonomy" id="2133958"/>
    <lineage>
        <taxon>Bacteria</taxon>
        <taxon>Bacillati</taxon>
        <taxon>Actinomycetota</taxon>
        <taxon>Actinomycetes</taxon>
        <taxon>Propionibacteriales</taxon>
        <taxon>Nocardioidaceae</taxon>
        <taxon>Nocardioides</taxon>
    </lineage>
</organism>
<dbReference type="AlphaFoldDB" id="A0A2R7YYR3"/>
<dbReference type="OrthoDB" id="5165900at2"/>
<comment type="caution">
    <text evidence="3">The sequence shown here is derived from an EMBL/GenBank/DDBJ whole genome shotgun (WGS) entry which is preliminary data.</text>
</comment>
<feature type="compositionally biased region" description="Basic residues" evidence="1">
    <location>
        <begin position="18"/>
        <end position="32"/>
    </location>
</feature>
<evidence type="ECO:0000256" key="1">
    <source>
        <dbReference type="SAM" id="MobiDB-lite"/>
    </source>
</evidence>
<accession>A0A2R7YYR3</accession>
<gene>
    <name evidence="3" type="ORF">C7S10_05450</name>
</gene>